<evidence type="ECO:0000313" key="2">
    <source>
        <dbReference type="Proteomes" id="UP001266305"/>
    </source>
</evidence>
<comment type="caution">
    <text evidence="1">The sequence shown here is derived from an EMBL/GenBank/DDBJ whole genome shotgun (WGS) entry which is preliminary data.</text>
</comment>
<proteinExistence type="predicted"/>
<accession>A0ABQ9V547</accession>
<sequence length="156" mass="17446">MQASLHQSEWDCLKRSSPLEHLLRAQEPVSSHLSQAGSEKKLMRWEHQMDITVSLSRATELTSVHSKCCRDVLPVWPGKRGKKCPSTACCSGDSVTRLEGQAQCPREGKTSQLRIFPSHCPNNPSKEGVWSQDSSAIIREGQQPHQWQEAGWPCEG</sequence>
<dbReference type="Proteomes" id="UP001266305">
    <property type="component" value="Unassembled WGS sequence"/>
</dbReference>
<evidence type="ECO:0000313" key="1">
    <source>
        <dbReference type="EMBL" id="KAK2104493.1"/>
    </source>
</evidence>
<gene>
    <name evidence="1" type="ORF">P7K49_018349</name>
</gene>
<organism evidence="1 2">
    <name type="scientific">Saguinus oedipus</name>
    <name type="common">Cotton-top tamarin</name>
    <name type="synonym">Oedipomidas oedipus</name>
    <dbReference type="NCBI Taxonomy" id="9490"/>
    <lineage>
        <taxon>Eukaryota</taxon>
        <taxon>Metazoa</taxon>
        <taxon>Chordata</taxon>
        <taxon>Craniata</taxon>
        <taxon>Vertebrata</taxon>
        <taxon>Euteleostomi</taxon>
        <taxon>Mammalia</taxon>
        <taxon>Eutheria</taxon>
        <taxon>Euarchontoglires</taxon>
        <taxon>Primates</taxon>
        <taxon>Haplorrhini</taxon>
        <taxon>Platyrrhini</taxon>
        <taxon>Cebidae</taxon>
        <taxon>Callitrichinae</taxon>
        <taxon>Saguinus</taxon>
    </lineage>
</organism>
<keyword evidence="2" id="KW-1185">Reference proteome</keyword>
<name>A0ABQ9V547_SAGOE</name>
<dbReference type="EMBL" id="JASSZA010000008">
    <property type="protein sequence ID" value="KAK2104493.1"/>
    <property type="molecule type" value="Genomic_DNA"/>
</dbReference>
<reference evidence="1 2" key="1">
    <citation type="submission" date="2023-05" db="EMBL/GenBank/DDBJ databases">
        <title>B98-5 Cell Line De Novo Hybrid Assembly: An Optical Mapping Approach.</title>
        <authorList>
            <person name="Kananen K."/>
            <person name="Auerbach J.A."/>
            <person name="Kautto E."/>
            <person name="Blachly J.S."/>
        </authorList>
    </citation>
    <scope>NUCLEOTIDE SEQUENCE [LARGE SCALE GENOMIC DNA]</scope>
    <source>
        <strain evidence="1">B95-8</strain>
        <tissue evidence="1">Cell line</tissue>
    </source>
</reference>
<protein>
    <submittedName>
        <fullName evidence="1">Uncharacterized protein</fullName>
    </submittedName>
</protein>